<dbReference type="AlphaFoldDB" id="A0AAE0MR25"/>
<dbReference type="EMBL" id="JAUEPP010000005">
    <property type="protein sequence ID" value="KAK3343003.1"/>
    <property type="molecule type" value="Genomic_DNA"/>
</dbReference>
<proteinExistence type="inferred from homology"/>
<comment type="similarity">
    <text evidence="1">Belongs to the MYG1 family.</text>
</comment>
<dbReference type="GO" id="GO:0005737">
    <property type="term" value="C:cytoplasm"/>
    <property type="evidence" value="ECO:0007669"/>
    <property type="project" value="TreeGrafter"/>
</dbReference>
<reference evidence="2" key="2">
    <citation type="submission" date="2023-06" db="EMBL/GenBank/DDBJ databases">
        <authorList>
            <consortium name="Lawrence Berkeley National Laboratory"/>
            <person name="Haridas S."/>
            <person name="Hensen N."/>
            <person name="Bonometti L."/>
            <person name="Westerberg I."/>
            <person name="Brannstrom I.O."/>
            <person name="Guillou S."/>
            <person name="Cros-Aarteil S."/>
            <person name="Calhoun S."/>
            <person name="Kuo A."/>
            <person name="Mondo S."/>
            <person name="Pangilinan J."/>
            <person name="Riley R."/>
            <person name="Labutti K."/>
            <person name="Andreopoulos B."/>
            <person name="Lipzen A."/>
            <person name="Chen C."/>
            <person name="Yanf M."/>
            <person name="Daum C."/>
            <person name="Ng V."/>
            <person name="Clum A."/>
            <person name="Steindorff A."/>
            <person name="Ohm R."/>
            <person name="Martin F."/>
            <person name="Silar P."/>
            <person name="Natvig D."/>
            <person name="Lalanne C."/>
            <person name="Gautier V."/>
            <person name="Ament-Velasquez S.L."/>
            <person name="Kruys A."/>
            <person name="Hutchinson M.I."/>
            <person name="Powell A.J."/>
            <person name="Barry K."/>
            <person name="Miller A.N."/>
            <person name="Grigoriev I.V."/>
            <person name="Debuchy R."/>
            <person name="Gladieux P."/>
            <person name="Thoren M.H."/>
            <person name="Johannesson H."/>
        </authorList>
    </citation>
    <scope>NUCLEOTIDE SEQUENCE</scope>
    <source>
        <strain evidence="2">CBS 560.94</strain>
    </source>
</reference>
<keyword evidence="3" id="KW-1185">Reference proteome</keyword>
<dbReference type="GeneID" id="87859420"/>
<reference evidence="2" key="1">
    <citation type="journal article" date="2023" name="Mol. Phylogenet. Evol.">
        <title>Genome-scale phylogeny and comparative genomics of the fungal order Sordariales.</title>
        <authorList>
            <person name="Hensen N."/>
            <person name="Bonometti L."/>
            <person name="Westerberg I."/>
            <person name="Brannstrom I.O."/>
            <person name="Guillou S."/>
            <person name="Cros-Aarteil S."/>
            <person name="Calhoun S."/>
            <person name="Haridas S."/>
            <person name="Kuo A."/>
            <person name="Mondo S."/>
            <person name="Pangilinan J."/>
            <person name="Riley R."/>
            <person name="LaButti K."/>
            <person name="Andreopoulos B."/>
            <person name="Lipzen A."/>
            <person name="Chen C."/>
            <person name="Yan M."/>
            <person name="Daum C."/>
            <person name="Ng V."/>
            <person name="Clum A."/>
            <person name="Steindorff A."/>
            <person name="Ohm R.A."/>
            <person name="Martin F."/>
            <person name="Silar P."/>
            <person name="Natvig D.O."/>
            <person name="Lalanne C."/>
            <person name="Gautier V."/>
            <person name="Ament-Velasquez S.L."/>
            <person name="Kruys A."/>
            <person name="Hutchinson M.I."/>
            <person name="Powell A.J."/>
            <person name="Barry K."/>
            <person name="Miller A.N."/>
            <person name="Grigoriev I.V."/>
            <person name="Debuchy R."/>
            <person name="Gladieux P."/>
            <person name="Hiltunen Thoren M."/>
            <person name="Johannesson H."/>
        </authorList>
    </citation>
    <scope>NUCLEOTIDE SEQUENCE</scope>
    <source>
        <strain evidence="2">CBS 560.94</strain>
    </source>
</reference>
<dbReference type="PANTHER" id="PTHR11215">
    <property type="entry name" value="METAL DEPENDENT HYDROLASE - RELATED"/>
    <property type="match status" value="1"/>
</dbReference>
<dbReference type="GO" id="GO:0005634">
    <property type="term" value="C:nucleus"/>
    <property type="evidence" value="ECO:0007669"/>
    <property type="project" value="TreeGrafter"/>
</dbReference>
<evidence type="ECO:0000313" key="3">
    <source>
        <dbReference type="Proteomes" id="UP001278500"/>
    </source>
</evidence>
<evidence type="ECO:0000313" key="2">
    <source>
        <dbReference type="EMBL" id="KAK3343003.1"/>
    </source>
</evidence>
<comment type="caution">
    <text evidence="2">The sequence shown here is derived from an EMBL/GenBank/DDBJ whole genome shotgun (WGS) entry which is preliminary data.</text>
</comment>
<dbReference type="Proteomes" id="UP001278500">
    <property type="component" value="Unassembled WGS sequence"/>
</dbReference>
<protein>
    <submittedName>
        <fullName evidence="2">MYG1 protein</fullName>
    </submittedName>
</protein>
<dbReference type="Pfam" id="PF03690">
    <property type="entry name" value="MYG1_exonuc"/>
    <property type="match status" value="1"/>
</dbReference>
<sequence length="366" mass="40819">MFTRPLAFLRTMAENAAKRIKTDGGALTIGTHNGHFHADEALAVYMLRQHVPKYTGARLVRTRDPALLETCDIVVDVGGEYEPARDRYDHHQRTFTTTFPDHQTKLSSAGLVYMHFGKGIISRSLPDTPAEDSDKIGLIWNKLYDSFVEALDAHDNGISVYDSDALKAAGIEKRFSNGGFTLGAMVGRFNGNWNDPVPSDPVAAQAEEDGRFEQASQRIGEEFDRALDYYTKAWLPARDVVETAYKARKEYDAEGRILVLKGQSAPWKDHLYTLEEEEGEGVQKVLYVLYPEKPTPDAKWRVQCVPETGDSFQSRKPLPEAWRGFRDEKLDEITGIQGGVFIHAAGFIGGNKTFDGALAMAKKALE</sequence>
<dbReference type="RefSeq" id="XP_062680796.1">
    <property type="nucleotide sequence ID" value="XM_062822266.1"/>
</dbReference>
<dbReference type="InterPro" id="IPR003226">
    <property type="entry name" value="MYG1_exonuclease"/>
</dbReference>
<dbReference type="PANTHER" id="PTHR11215:SF1">
    <property type="entry name" value="MYG1 EXONUCLEASE"/>
    <property type="match status" value="1"/>
</dbReference>
<accession>A0AAE0MR25</accession>
<name>A0AAE0MR25_9PEZI</name>
<evidence type="ECO:0000256" key="1">
    <source>
        <dbReference type="ARBA" id="ARBA00010105"/>
    </source>
</evidence>
<gene>
    <name evidence="2" type="ORF">B0H65DRAFT_236493</name>
</gene>
<organism evidence="2 3">
    <name type="scientific">Neurospora tetraspora</name>
    <dbReference type="NCBI Taxonomy" id="94610"/>
    <lineage>
        <taxon>Eukaryota</taxon>
        <taxon>Fungi</taxon>
        <taxon>Dikarya</taxon>
        <taxon>Ascomycota</taxon>
        <taxon>Pezizomycotina</taxon>
        <taxon>Sordariomycetes</taxon>
        <taxon>Sordariomycetidae</taxon>
        <taxon>Sordariales</taxon>
        <taxon>Sordariaceae</taxon>
        <taxon>Neurospora</taxon>
    </lineage>
</organism>